<dbReference type="FunFam" id="2.60.40.60:FF:000002">
    <property type="entry name" value="Protocadherin alpha 2"/>
    <property type="match status" value="3"/>
</dbReference>
<dbReference type="InterPro" id="IPR050174">
    <property type="entry name" value="Protocadherin/Cadherin-CA"/>
</dbReference>
<feature type="domain" description="Cadherin" evidence="12">
    <location>
        <begin position="181"/>
        <end position="285"/>
    </location>
</feature>
<evidence type="ECO:0000256" key="7">
    <source>
        <dbReference type="ARBA" id="ARBA00022889"/>
    </source>
</evidence>
<name>A0A3B4GM49_9CICH</name>
<dbReference type="GO" id="GO:0009653">
    <property type="term" value="P:anatomical structure morphogenesis"/>
    <property type="evidence" value="ECO:0007669"/>
    <property type="project" value="UniProtKB-ARBA"/>
</dbReference>
<dbReference type="Pfam" id="PF00028">
    <property type="entry name" value="Cadherin"/>
    <property type="match status" value="6"/>
</dbReference>
<evidence type="ECO:0000256" key="8">
    <source>
        <dbReference type="ARBA" id="ARBA00022989"/>
    </source>
</evidence>
<evidence type="ECO:0000256" key="11">
    <source>
        <dbReference type="PROSITE-ProRule" id="PRU00043"/>
    </source>
</evidence>
<evidence type="ECO:0000313" key="13">
    <source>
        <dbReference type="Ensembl" id="ENSPNYP00000024090.1"/>
    </source>
</evidence>
<dbReference type="GO" id="GO:0007156">
    <property type="term" value="P:homophilic cell adhesion via plasma membrane adhesion molecules"/>
    <property type="evidence" value="ECO:0007669"/>
    <property type="project" value="InterPro"/>
</dbReference>
<dbReference type="GO" id="GO:0005509">
    <property type="term" value="F:calcium ion binding"/>
    <property type="evidence" value="ECO:0007669"/>
    <property type="project" value="UniProtKB-UniRule"/>
</dbReference>
<evidence type="ECO:0000256" key="10">
    <source>
        <dbReference type="ARBA" id="ARBA00023180"/>
    </source>
</evidence>
<proteinExistence type="predicted"/>
<keyword evidence="3" id="KW-0812">Transmembrane</keyword>
<evidence type="ECO:0000256" key="2">
    <source>
        <dbReference type="ARBA" id="ARBA00022475"/>
    </source>
</evidence>
<dbReference type="SMART" id="SM00112">
    <property type="entry name" value="CA"/>
    <property type="match status" value="7"/>
</dbReference>
<dbReference type="InterPro" id="IPR015919">
    <property type="entry name" value="Cadherin-like_sf"/>
</dbReference>
<keyword evidence="6 11" id="KW-0106">Calcium</keyword>
<evidence type="ECO:0000259" key="12">
    <source>
        <dbReference type="PROSITE" id="PS50268"/>
    </source>
</evidence>
<keyword evidence="7" id="KW-0130">Cell adhesion</keyword>
<dbReference type="FunFam" id="2.60.40.60:FF:000007">
    <property type="entry name" value="Protocadherin alpha 2"/>
    <property type="match status" value="1"/>
</dbReference>
<feature type="domain" description="Cadherin" evidence="12">
    <location>
        <begin position="392"/>
        <end position="499"/>
    </location>
</feature>
<dbReference type="Ensembl" id="ENSPNYT00000024686.1">
    <property type="protein sequence ID" value="ENSPNYP00000024090.1"/>
    <property type="gene ID" value="ENSPNYG00000018155.1"/>
</dbReference>
<dbReference type="GeneTree" id="ENSGT00940000171169"/>
<feature type="domain" description="Cadherin" evidence="12">
    <location>
        <begin position="500"/>
        <end position="612"/>
    </location>
</feature>
<dbReference type="PRINTS" id="PR00205">
    <property type="entry name" value="CADHERIN"/>
</dbReference>
<dbReference type="SUPFAM" id="SSF49313">
    <property type="entry name" value="Cadherin-like"/>
    <property type="match status" value="7"/>
</dbReference>
<keyword evidence="2" id="KW-1003">Cell membrane</keyword>
<feature type="domain" description="Cadherin" evidence="12">
    <location>
        <begin position="286"/>
        <end position="391"/>
    </location>
</feature>
<dbReference type="FunFam" id="2.60.40.60:FF:000129">
    <property type="entry name" value="protocadherin alpha-C2 isoform X1"/>
    <property type="match status" value="2"/>
</dbReference>
<evidence type="ECO:0000256" key="5">
    <source>
        <dbReference type="ARBA" id="ARBA00022737"/>
    </source>
</evidence>
<keyword evidence="5" id="KW-0677">Repeat</keyword>
<dbReference type="AlphaFoldDB" id="A0A3B4GM49"/>
<feature type="domain" description="Cadherin" evidence="12">
    <location>
        <begin position="73"/>
        <end position="180"/>
    </location>
</feature>
<dbReference type="InterPro" id="IPR002126">
    <property type="entry name" value="Cadherin-like_dom"/>
</dbReference>
<evidence type="ECO:0000256" key="1">
    <source>
        <dbReference type="ARBA" id="ARBA00004251"/>
    </source>
</evidence>
<accession>A0A3B4GM49</accession>
<dbReference type="FunFam" id="2.60.40.60:FF:000092">
    <property type="entry name" value="Protocadherin 8"/>
    <property type="match status" value="1"/>
</dbReference>
<dbReference type="PROSITE" id="PS00232">
    <property type="entry name" value="CADHERIN_1"/>
    <property type="match status" value="6"/>
</dbReference>
<dbReference type="Gene3D" id="2.60.40.60">
    <property type="entry name" value="Cadherins"/>
    <property type="match status" value="7"/>
</dbReference>
<dbReference type="InterPro" id="IPR020894">
    <property type="entry name" value="Cadherin_CS"/>
</dbReference>
<dbReference type="PANTHER" id="PTHR24028:SF236">
    <property type="entry name" value="PROTOCADHERIN GAMMA-C3"/>
    <property type="match status" value="1"/>
</dbReference>
<comment type="subcellular location">
    <subcellularLocation>
        <location evidence="1">Cell membrane</location>
        <topology evidence="1">Single-pass type I membrane protein</topology>
    </subcellularLocation>
</comment>
<keyword evidence="10" id="KW-0325">Glycoprotein</keyword>
<dbReference type="PANTHER" id="PTHR24028">
    <property type="entry name" value="CADHERIN-87A"/>
    <property type="match status" value="1"/>
</dbReference>
<keyword evidence="8" id="KW-1133">Transmembrane helix</keyword>
<evidence type="ECO:0000256" key="3">
    <source>
        <dbReference type="ARBA" id="ARBA00022692"/>
    </source>
</evidence>
<evidence type="ECO:0000256" key="9">
    <source>
        <dbReference type="ARBA" id="ARBA00023136"/>
    </source>
</evidence>
<dbReference type="CDD" id="cd11304">
    <property type="entry name" value="Cadherin_repeat"/>
    <property type="match status" value="7"/>
</dbReference>
<organism evidence="13">
    <name type="scientific">Pundamilia nyererei</name>
    <dbReference type="NCBI Taxonomy" id="303518"/>
    <lineage>
        <taxon>Eukaryota</taxon>
        <taxon>Metazoa</taxon>
        <taxon>Chordata</taxon>
        <taxon>Craniata</taxon>
        <taxon>Vertebrata</taxon>
        <taxon>Euteleostomi</taxon>
        <taxon>Actinopterygii</taxon>
        <taxon>Neopterygii</taxon>
        <taxon>Teleostei</taxon>
        <taxon>Neoteleostei</taxon>
        <taxon>Acanthomorphata</taxon>
        <taxon>Ovalentaria</taxon>
        <taxon>Cichlomorphae</taxon>
        <taxon>Cichliformes</taxon>
        <taxon>Cichlidae</taxon>
        <taxon>African cichlids</taxon>
        <taxon>Pseudocrenilabrinae</taxon>
        <taxon>Haplochromini</taxon>
        <taxon>Pundamilia</taxon>
    </lineage>
</organism>
<evidence type="ECO:0000256" key="6">
    <source>
        <dbReference type="ARBA" id="ARBA00022837"/>
    </source>
</evidence>
<feature type="domain" description="Cadherin" evidence="12">
    <location>
        <begin position="613"/>
        <end position="720"/>
    </location>
</feature>
<evidence type="ECO:0000256" key="4">
    <source>
        <dbReference type="ARBA" id="ARBA00022729"/>
    </source>
</evidence>
<dbReference type="PROSITE" id="PS50268">
    <property type="entry name" value="CADHERIN_2"/>
    <property type="match status" value="7"/>
</dbReference>
<sequence>MLSKNDNFKLTVKNHKDGRKIPELVLEKPLDREKMPVHNLILTAVDGGDPVRSGTSEITVIVLDINDNAPQFEKQVYETNVSEKATPGTEILHVKATDADEGVNGEIEYFFAEQTSDLILSLFAIESSTGTIVVRGNLDHETNSLHRFDITAKDKGNPQMDGHCGIEIKILDINDNNPEIIVTSLTSPVPEDSAVGTVIALISAKDPDSGDNGKVLLTLSPKSPFKLNPSVSNHYSLVTNGRLDREKNAQYRVKISASDSGNPALTSEKIILVELSDVNDNPPIFSKPSYLIYVKENHPPGKILCSVSATDPDAGENAKYSLGVHTPPSVVSLFYIDTVSGDIYLKQQLDHETQTSYRIDISATDKGFPKMEGRCTVQVDVLDVNDNAPEIVLTSKSTSVPEDSRSGTVVALLSVRDLDSGDNGKVTLQLPKTSPFTLKPSFSNNYALVTNVLEKPLDREKNAFHQLLLTALDGGTPVTSGTCKITITVLDNNDNFPVFSENEYKVVLKENITTGTFLVKLTATDADDGLNGEVRYSFGSRTPDSVLSTFAINEVEDGKAVPELVLEKPLDREKKAIHQLLLTALDGGNPVLSGTSQITITVLDVNDNFPMFEKNTYKVSLQENTAQNTFVVKIAATDADEGPNGEVEFSFGSRTPDSVLSLFEINPLTGEIHLKGDLDYEKASSYKIEITARDKGVPEMESHCRLQIDIVDVNDNTPEIVLTSEPQPVREDAASGFFYTVSILVMALYAGLCR</sequence>
<keyword evidence="9" id="KW-0472">Membrane</keyword>
<feature type="domain" description="Cadherin" evidence="12">
    <location>
        <begin position="8"/>
        <end position="72"/>
    </location>
</feature>
<dbReference type="GO" id="GO:0005886">
    <property type="term" value="C:plasma membrane"/>
    <property type="evidence" value="ECO:0007669"/>
    <property type="project" value="UniProtKB-SubCell"/>
</dbReference>
<protein>
    <recommendedName>
        <fullName evidence="12">Cadherin domain-containing protein</fullName>
    </recommendedName>
</protein>
<reference evidence="13" key="1">
    <citation type="submission" date="2023-09" db="UniProtKB">
        <authorList>
            <consortium name="Ensembl"/>
        </authorList>
    </citation>
    <scope>IDENTIFICATION</scope>
</reference>
<keyword evidence="4" id="KW-0732">Signal</keyword>